<sequence length="208" mass="23062">ILNDIDVVVFDFDGTIAHTMHIWGKINEEVLSEHGITTDIAKYQTEIAGKQMHDVALFTIDKFGLKVQPEVLMHLWKQKAKIAYKSCPFIGSADTFIKNIHSAGIKVGIATASPTELIESFFEMHPEIRNCIHSVVSCDDVKKNKPDPAVFIECIKLLNGQKAVIFEDSVSGMRGARDSGSKVVGILSDQSQLKEKEDLCDLLVLDYA</sequence>
<reference evidence="1" key="1">
    <citation type="submission" date="2015-07" db="EMBL/GenBank/DDBJ databases">
        <title>Adaptation to a free-living lifestyle via gene acquisitions in the diplomonad Trepomonas sp. PC1.</title>
        <authorList>
            <person name="Xu F."/>
            <person name="Jerlstrom-Hultqvist J."/>
            <person name="Kolisko M."/>
            <person name="Simpson A.G.B."/>
            <person name="Roger A.J."/>
            <person name="Svard S.G."/>
            <person name="Andersson J.O."/>
        </authorList>
    </citation>
    <scope>NUCLEOTIDE SEQUENCE</scope>
    <source>
        <strain evidence="1">PC1</strain>
    </source>
</reference>
<dbReference type="Gene3D" id="3.40.50.1000">
    <property type="entry name" value="HAD superfamily/HAD-like"/>
    <property type="match status" value="1"/>
</dbReference>
<proteinExistence type="predicted"/>
<dbReference type="InterPro" id="IPR023214">
    <property type="entry name" value="HAD_sf"/>
</dbReference>
<dbReference type="InterPro" id="IPR041492">
    <property type="entry name" value="HAD_2"/>
</dbReference>
<dbReference type="PANTHER" id="PTHR18901:SF38">
    <property type="entry name" value="PSEUDOURIDINE-5'-PHOSPHATASE"/>
    <property type="match status" value="1"/>
</dbReference>
<dbReference type="InterPro" id="IPR006439">
    <property type="entry name" value="HAD-SF_hydro_IA"/>
</dbReference>
<feature type="non-terminal residue" evidence="1">
    <location>
        <position position="208"/>
    </location>
</feature>
<dbReference type="SUPFAM" id="SSF56784">
    <property type="entry name" value="HAD-like"/>
    <property type="match status" value="1"/>
</dbReference>
<gene>
    <name evidence="1" type="ORF">TPC1_16518</name>
</gene>
<dbReference type="InterPro" id="IPR036412">
    <property type="entry name" value="HAD-like_sf"/>
</dbReference>
<name>A0A146K754_9EUKA</name>
<feature type="non-terminal residue" evidence="1">
    <location>
        <position position="1"/>
    </location>
</feature>
<dbReference type="Gene3D" id="1.10.150.240">
    <property type="entry name" value="Putative phosphatase, domain 2"/>
    <property type="match status" value="1"/>
</dbReference>
<dbReference type="SFLD" id="SFLDG01129">
    <property type="entry name" value="C1.5:_HAD__Beta-PGM__Phosphata"/>
    <property type="match status" value="1"/>
</dbReference>
<organism evidence="1">
    <name type="scientific">Trepomonas sp. PC1</name>
    <dbReference type="NCBI Taxonomy" id="1076344"/>
    <lineage>
        <taxon>Eukaryota</taxon>
        <taxon>Metamonada</taxon>
        <taxon>Diplomonadida</taxon>
        <taxon>Hexamitidae</taxon>
        <taxon>Hexamitinae</taxon>
        <taxon>Trepomonas</taxon>
    </lineage>
</organism>
<dbReference type="SFLD" id="SFLDS00003">
    <property type="entry name" value="Haloacid_Dehalogenase"/>
    <property type="match status" value="1"/>
</dbReference>
<dbReference type="InterPro" id="IPR023198">
    <property type="entry name" value="PGP-like_dom2"/>
</dbReference>
<dbReference type="Pfam" id="PF13419">
    <property type="entry name" value="HAD_2"/>
    <property type="match status" value="1"/>
</dbReference>
<evidence type="ECO:0000313" key="1">
    <source>
        <dbReference type="EMBL" id="JAP91764.1"/>
    </source>
</evidence>
<dbReference type="GO" id="GO:0016791">
    <property type="term" value="F:phosphatase activity"/>
    <property type="evidence" value="ECO:0007669"/>
    <property type="project" value="TreeGrafter"/>
</dbReference>
<protein>
    <submittedName>
        <fullName evidence="1">Hydrolase, haloacid dehalogenase-like family</fullName>
    </submittedName>
</protein>
<dbReference type="EMBL" id="GDID01004842">
    <property type="protein sequence ID" value="JAP91764.1"/>
    <property type="molecule type" value="Transcribed_RNA"/>
</dbReference>
<dbReference type="PRINTS" id="PR00413">
    <property type="entry name" value="HADHALOGNASE"/>
</dbReference>
<keyword evidence="1" id="KW-0378">Hydrolase</keyword>
<accession>A0A146K754</accession>
<dbReference type="AlphaFoldDB" id="A0A146K754"/>
<dbReference type="PANTHER" id="PTHR18901">
    <property type="entry name" value="2-DEOXYGLUCOSE-6-PHOSPHATE PHOSPHATASE 2"/>
    <property type="match status" value="1"/>
</dbReference>